<dbReference type="InterPro" id="IPR015421">
    <property type="entry name" value="PyrdxlP-dep_Trfase_major"/>
</dbReference>
<accession>A0ABW2HL99</accession>
<evidence type="ECO:0000256" key="1">
    <source>
        <dbReference type="ARBA" id="ARBA00001933"/>
    </source>
</evidence>
<dbReference type="PANTHER" id="PTHR43277">
    <property type="entry name" value="ARGININE DECARBOXYLASE"/>
    <property type="match status" value="1"/>
</dbReference>
<comment type="cofactor">
    <cofactor evidence="1">
        <name>pyridoxal 5'-phosphate</name>
        <dbReference type="ChEBI" id="CHEBI:597326"/>
    </cofactor>
</comment>
<dbReference type="Proteomes" id="UP001596548">
    <property type="component" value="Unassembled WGS sequence"/>
</dbReference>
<organism evidence="4 5">
    <name type="scientific">Paractinoplanes rhizophilus</name>
    <dbReference type="NCBI Taxonomy" id="1416877"/>
    <lineage>
        <taxon>Bacteria</taxon>
        <taxon>Bacillati</taxon>
        <taxon>Actinomycetota</taxon>
        <taxon>Actinomycetes</taxon>
        <taxon>Micromonosporales</taxon>
        <taxon>Micromonosporaceae</taxon>
        <taxon>Paractinoplanes</taxon>
    </lineage>
</organism>
<comment type="caution">
    <text evidence="4">The sequence shown here is derived from an EMBL/GenBank/DDBJ whole genome shotgun (WGS) entry which is preliminary data.</text>
</comment>
<gene>
    <name evidence="4" type="ORF">ACFQS1_02320</name>
</gene>
<sequence length="339" mass="35540">MPKRGIRAGVDVIAPGSAVDEAERRYADAVGAREAIFTSCGPAMRAVVSALAGRGGKVLIDRNLHRCVVRALRDAGARPVWMPPCDNPEWHLAHTARAADVDAAMERDPDLDAVAIVTPTAYGSGANVEAIAAACHRRGVPLLVDEAWGTHIAFHPCLPTAAIQAGAEVVTQSVERSGGGRACVVLTGGDLVDPARLRADLEQVTPGGTPEPVLRSIDGFRDLMTRQGDRLLDAALDRAELLRLRLAGMAGPDVLDGSVLGHHGVAEWDPLTVVVDVAGLGVTGGEARSRLRERVPVRLADAHRVVLALPYAENAAQGDPVAEAFRSLARSAAKEPASV</sequence>
<keyword evidence="4" id="KW-0808">Transferase</keyword>
<feature type="domain" description="Orn/Lys/Arg decarboxylases family 1 pyridoxal-P attachment site" evidence="3">
    <location>
        <begin position="15"/>
        <end position="246"/>
    </location>
</feature>
<dbReference type="InterPro" id="IPR000310">
    <property type="entry name" value="Orn/Lys/Arg_deCO2ase_major_dom"/>
</dbReference>
<protein>
    <submittedName>
        <fullName evidence="4">Aminotransferase class I/II-fold pyridoxal phosphate-dependent enzyme</fullName>
    </submittedName>
</protein>
<evidence type="ECO:0000313" key="4">
    <source>
        <dbReference type="EMBL" id="MFC7272803.1"/>
    </source>
</evidence>
<keyword evidence="5" id="KW-1185">Reference proteome</keyword>
<keyword evidence="2" id="KW-0663">Pyridoxal phosphate</keyword>
<dbReference type="GO" id="GO:0008483">
    <property type="term" value="F:transaminase activity"/>
    <property type="evidence" value="ECO:0007669"/>
    <property type="project" value="UniProtKB-KW"/>
</dbReference>
<name>A0ABW2HL99_9ACTN</name>
<dbReference type="EMBL" id="JBHTBJ010000001">
    <property type="protein sequence ID" value="MFC7272803.1"/>
    <property type="molecule type" value="Genomic_DNA"/>
</dbReference>
<keyword evidence="4" id="KW-0032">Aminotransferase</keyword>
<evidence type="ECO:0000259" key="3">
    <source>
        <dbReference type="Pfam" id="PF01276"/>
    </source>
</evidence>
<evidence type="ECO:0000313" key="5">
    <source>
        <dbReference type="Proteomes" id="UP001596548"/>
    </source>
</evidence>
<reference evidence="5" key="1">
    <citation type="journal article" date="2019" name="Int. J. Syst. Evol. Microbiol.">
        <title>The Global Catalogue of Microorganisms (GCM) 10K type strain sequencing project: providing services to taxonomists for standard genome sequencing and annotation.</title>
        <authorList>
            <consortium name="The Broad Institute Genomics Platform"/>
            <consortium name="The Broad Institute Genome Sequencing Center for Infectious Disease"/>
            <person name="Wu L."/>
            <person name="Ma J."/>
        </authorList>
    </citation>
    <scope>NUCLEOTIDE SEQUENCE [LARGE SCALE GENOMIC DNA]</scope>
    <source>
        <strain evidence="5">XZYJT-10</strain>
    </source>
</reference>
<evidence type="ECO:0000256" key="2">
    <source>
        <dbReference type="ARBA" id="ARBA00022898"/>
    </source>
</evidence>
<proteinExistence type="predicted"/>
<dbReference type="InterPro" id="IPR015424">
    <property type="entry name" value="PyrdxlP-dep_Trfase"/>
</dbReference>
<dbReference type="Gene3D" id="3.40.640.10">
    <property type="entry name" value="Type I PLP-dependent aspartate aminotransferase-like (Major domain)"/>
    <property type="match status" value="1"/>
</dbReference>
<dbReference type="RefSeq" id="WP_378964218.1">
    <property type="nucleotide sequence ID" value="NZ_JBHTBJ010000001.1"/>
</dbReference>
<dbReference type="PANTHER" id="PTHR43277:SF4">
    <property type="entry name" value="ARGININE DECARBOXYLASE"/>
    <property type="match status" value="1"/>
</dbReference>
<dbReference type="Pfam" id="PF01276">
    <property type="entry name" value="OKR_DC_1"/>
    <property type="match status" value="1"/>
</dbReference>
<dbReference type="InterPro" id="IPR052357">
    <property type="entry name" value="Orn_Lys_Arg_decarboxylase-I"/>
</dbReference>
<dbReference type="SUPFAM" id="SSF53383">
    <property type="entry name" value="PLP-dependent transferases"/>
    <property type="match status" value="1"/>
</dbReference>